<dbReference type="EMBL" id="MWXA01000005">
    <property type="protein sequence ID" value="OZG66871.1"/>
    <property type="molecule type" value="Genomic_DNA"/>
</dbReference>
<gene>
    <name evidence="1" type="ORF">BAQU_0943</name>
</gene>
<comment type="caution">
    <text evidence="1">The sequence shown here is derived from an EMBL/GenBank/DDBJ whole genome shotgun (WGS) entry which is preliminary data.</text>
</comment>
<sequence length="165" mass="19066">MGLLSYLPKSLRIINQPKPQLGERLTACFTHFHAVPLYQRKNYKTGATPTPTRTRKRFPTHLCANSPEITSLMKLRIVQQSESIRSNCLHRMDSNPTNIRILYSMQCRTMRNFDDFQAKPVPLPTLPAWFPDELSQYLSLPRCHVLHHDEPTMSIAPILRCCAIH</sequence>
<dbReference type="Proteomes" id="UP000216451">
    <property type="component" value="Unassembled WGS sequence"/>
</dbReference>
<evidence type="ECO:0000313" key="1">
    <source>
        <dbReference type="EMBL" id="OZG66871.1"/>
    </source>
</evidence>
<reference evidence="1 2" key="1">
    <citation type="journal article" date="2017" name="BMC Genomics">
        <title>Comparative genomic and phylogenomic analyses of the Bifidobacteriaceae family.</title>
        <authorList>
            <person name="Lugli G.A."/>
            <person name="Milani C."/>
            <person name="Turroni F."/>
            <person name="Duranti S."/>
            <person name="Mancabelli L."/>
            <person name="Mangifesta M."/>
            <person name="Ferrario C."/>
            <person name="Modesto M."/>
            <person name="Mattarelli P."/>
            <person name="Jiri K."/>
            <person name="van Sinderen D."/>
            <person name="Ventura M."/>
        </authorList>
    </citation>
    <scope>NUCLEOTIDE SEQUENCE [LARGE SCALE GENOMIC DNA]</scope>
    <source>
        <strain evidence="1 2">LMG 28769</strain>
    </source>
</reference>
<accession>A0A261G617</accession>
<dbReference type="AlphaFoldDB" id="A0A261G617"/>
<protein>
    <submittedName>
        <fullName evidence="1">Uncharacterized protein</fullName>
    </submittedName>
</protein>
<evidence type="ECO:0000313" key="2">
    <source>
        <dbReference type="Proteomes" id="UP000216451"/>
    </source>
</evidence>
<name>A0A261G617_9BIFI</name>
<proteinExistence type="predicted"/>
<organism evidence="1 2">
    <name type="scientific">Bifidobacterium aquikefiri</name>
    <dbReference type="NCBI Taxonomy" id="1653207"/>
    <lineage>
        <taxon>Bacteria</taxon>
        <taxon>Bacillati</taxon>
        <taxon>Actinomycetota</taxon>
        <taxon>Actinomycetes</taxon>
        <taxon>Bifidobacteriales</taxon>
        <taxon>Bifidobacteriaceae</taxon>
        <taxon>Bifidobacterium</taxon>
    </lineage>
</organism>
<keyword evidence="2" id="KW-1185">Reference proteome</keyword>